<comment type="caution">
    <text evidence="3">The sequence shown here is derived from an EMBL/GenBank/DDBJ whole genome shotgun (WGS) entry which is preliminary data.</text>
</comment>
<keyword evidence="2" id="KW-0325">Glycoprotein</keyword>
<dbReference type="PANTHER" id="PTHR22835">
    <property type="entry name" value="ZINC FINGER FYVE DOMAIN CONTAINING PROTEIN"/>
    <property type="match status" value="1"/>
</dbReference>
<accession>A0A978VWC3</accession>
<evidence type="ECO:0000256" key="2">
    <source>
        <dbReference type="ARBA" id="ARBA00023180"/>
    </source>
</evidence>
<evidence type="ECO:0000256" key="1">
    <source>
        <dbReference type="ARBA" id="ARBA00008668"/>
    </source>
</evidence>
<dbReference type="InterPro" id="IPR036514">
    <property type="entry name" value="SGNH_hydro_sf"/>
</dbReference>
<protein>
    <recommendedName>
        <fullName evidence="5">GDSL esterase/lipase</fullName>
    </recommendedName>
</protein>
<dbReference type="Pfam" id="PF00657">
    <property type="entry name" value="Lipase_GDSL"/>
    <property type="match status" value="1"/>
</dbReference>
<name>A0A978VWC3_ZIZJJ</name>
<dbReference type="InterPro" id="IPR001087">
    <property type="entry name" value="GDSL"/>
</dbReference>
<dbReference type="PANTHER" id="PTHR22835:SF536">
    <property type="entry name" value="OS05G0401000 PROTEIN"/>
    <property type="match status" value="1"/>
</dbReference>
<organism evidence="3 4">
    <name type="scientific">Ziziphus jujuba var. spinosa</name>
    <dbReference type="NCBI Taxonomy" id="714518"/>
    <lineage>
        <taxon>Eukaryota</taxon>
        <taxon>Viridiplantae</taxon>
        <taxon>Streptophyta</taxon>
        <taxon>Embryophyta</taxon>
        <taxon>Tracheophyta</taxon>
        <taxon>Spermatophyta</taxon>
        <taxon>Magnoliopsida</taxon>
        <taxon>eudicotyledons</taxon>
        <taxon>Gunneridae</taxon>
        <taxon>Pentapetalae</taxon>
        <taxon>rosids</taxon>
        <taxon>fabids</taxon>
        <taxon>Rosales</taxon>
        <taxon>Rhamnaceae</taxon>
        <taxon>Paliureae</taxon>
        <taxon>Ziziphus</taxon>
    </lineage>
</organism>
<evidence type="ECO:0000313" key="3">
    <source>
        <dbReference type="EMBL" id="KAH7543118.1"/>
    </source>
</evidence>
<evidence type="ECO:0008006" key="5">
    <source>
        <dbReference type="Google" id="ProtNLM"/>
    </source>
</evidence>
<sequence length="366" mass="40942">MPLSSFTDFNYPAVFNFGDSNSHNGGFVAGFGFHLVPPNGQIYFKTPSGRFSDGRPNVDFLSKFLTLILEILYAVLNINIDKYLPTESSFQKGLWMFDIGKNYLSFGLLTKTLDEILPWIPIILLEVETGIKGPGTDPSKLDQLGCLSSHYEAAKDFNLLLHALYKKFQGQYADAKITHVDIVTVKFDLIANYSRYGFKQPMMACCGYGGPPFNFDSEIICEAANKYVALQILTGKYFDHLSQTKRLSFGTSSLNRHNIYSFLFSQYLKNLPITLMFDLLAMASKFLFLQIIIFSSIVSPLASSSRVFNYPAVFNFGDSNSDTGEMTSGLGMGLDLPYGEHYFKKPAGRACDGRLIVDFLSKFLTL</sequence>
<proteinExistence type="inferred from homology"/>
<evidence type="ECO:0000313" key="4">
    <source>
        <dbReference type="Proteomes" id="UP000813462"/>
    </source>
</evidence>
<dbReference type="AlphaFoldDB" id="A0A978VWC3"/>
<gene>
    <name evidence="3" type="ORF">FEM48_Zijuj02G0149300</name>
</gene>
<dbReference type="Proteomes" id="UP000813462">
    <property type="component" value="Unassembled WGS sequence"/>
</dbReference>
<comment type="similarity">
    <text evidence="1">Belongs to the 'GDSL' lipolytic enzyme family.</text>
</comment>
<dbReference type="GO" id="GO:0016788">
    <property type="term" value="F:hydrolase activity, acting on ester bonds"/>
    <property type="evidence" value="ECO:0007669"/>
    <property type="project" value="InterPro"/>
</dbReference>
<dbReference type="Gene3D" id="3.40.50.1110">
    <property type="entry name" value="SGNH hydrolase"/>
    <property type="match status" value="3"/>
</dbReference>
<reference evidence="3" key="1">
    <citation type="journal article" date="2021" name="Front. Plant Sci.">
        <title>Chromosome-Scale Genome Assembly for Chinese Sour Jujube and Insights Into Its Genome Evolution and Domestication Signature.</title>
        <authorList>
            <person name="Shen L.-Y."/>
            <person name="Luo H."/>
            <person name="Wang X.-L."/>
            <person name="Wang X.-M."/>
            <person name="Qiu X.-J."/>
            <person name="Liu H."/>
            <person name="Zhou S.-S."/>
            <person name="Jia K.-H."/>
            <person name="Nie S."/>
            <person name="Bao Y.-T."/>
            <person name="Zhang R.-G."/>
            <person name="Yun Q.-Z."/>
            <person name="Chai Y.-H."/>
            <person name="Lu J.-Y."/>
            <person name="Li Y."/>
            <person name="Zhao S.-W."/>
            <person name="Mao J.-F."/>
            <person name="Jia S.-G."/>
            <person name="Mao Y.-M."/>
        </authorList>
    </citation>
    <scope>NUCLEOTIDE SEQUENCE</scope>
    <source>
        <strain evidence="3">AT0</strain>
        <tissue evidence="3">Leaf</tissue>
    </source>
</reference>
<dbReference type="EMBL" id="JAEACU010000002">
    <property type="protein sequence ID" value="KAH7543118.1"/>
    <property type="molecule type" value="Genomic_DNA"/>
</dbReference>